<evidence type="ECO:0000313" key="3">
    <source>
        <dbReference type="Proteomes" id="UP000077266"/>
    </source>
</evidence>
<feature type="region of interest" description="Disordered" evidence="1">
    <location>
        <begin position="63"/>
        <end position="165"/>
    </location>
</feature>
<protein>
    <submittedName>
        <fullName evidence="2">Uncharacterized protein</fullName>
    </submittedName>
</protein>
<reference evidence="2 3" key="1">
    <citation type="journal article" date="2016" name="Mol. Biol. Evol.">
        <title>Comparative Genomics of Early-Diverging Mushroom-Forming Fungi Provides Insights into the Origins of Lignocellulose Decay Capabilities.</title>
        <authorList>
            <person name="Nagy L.G."/>
            <person name="Riley R."/>
            <person name="Tritt A."/>
            <person name="Adam C."/>
            <person name="Daum C."/>
            <person name="Floudas D."/>
            <person name="Sun H."/>
            <person name="Yadav J.S."/>
            <person name="Pangilinan J."/>
            <person name="Larsson K.H."/>
            <person name="Matsuura K."/>
            <person name="Barry K."/>
            <person name="Labutti K."/>
            <person name="Kuo R."/>
            <person name="Ohm R.A."/>
            <person name="Bhattacharya S.S."/>
            <person name="Shirouzu T."/>
            <person name="Yoshinaga Y."/>
            <person name="Martin F.M."/>
            <person name="Grigoriev I.V."/>
            <person name="Hibbett D.S."/>
        </authorList>
    </citation>
    <scope>NUCLEOTIDE SEQUENCE [LARGE SCALE GENOMIC DNA]</scope>
    <source>
        <strain evidence="2 3">HHB12029</strain>
    </source>
</reference>
<accession>A0A165HZ84</accession>
<evidence type="ECO:0000256" key="1">
    <source>
        <dbReference type="SAM" id="MobiDB-lite"/>
    </source>
</evidence>
<proteinExistence type="predicted"/>
<organism evidence="2 3">
    <name type="scientific">Exidia glandulosa HHB12029</name>
    <dbReference type="NCBI Taxonomy" id="1314781"/>
    <lineage>
        <taxon>Eukaryota</taxon>
        <taxon>Fungi</taxon>
        <taxon>Dikarya</taxon>
        <taxon>Basidiomycota</taxon>
        <taxon>Agaricomycotina</taxon>
        <taxon>Agaricomycetes</taxon>
        <taxon>Auriculariales</taxon>
        <taxon>Exidiaceae</taxon>
        <taxon>Exidia</taxon>
    </lineage>
</organism>
<dbReference type="Proteomes" id="UP000077266">
    <property type="component" value="Unassembled WGS sequence"/>
</dbReference>
<dbReference type="InParanoid" id="A0A165HZ84"/>
<gene>
    <name evidence="2" type="ORF">EXIGLDRAFT_836276</name>
</gene>
<dbReference type="EMBL" id="KV426004">
    <property type="protein sequence ID" value="KZV92667.1"/>
    <property type="molecule type" value="Genomic_DNA"/>
</dbReference>
<evidence type="ECO:0000313" key="2">
    <source>
        <dbReference type="EMBL" id="KZV92667.1"/>
    </source>
</evidence>
<dbReference type="AlphaFoldDB" id="A0A165HZ84"/>
<name>A0A165HZ84_EXIGL</name>
<keyword evidence="3" id="KW-1185">Reference proteome</keyword>
<feature type="compositionally biased region" description="Polar residues" evidence="1">
    <location>
        <begin position="101"/>
        <end position="119"/>
    </location>
</feature>
<sequence>MSPPTIIVNVDKCTVNLGSDLGLLRHVLQRHPQQAQTPNTTGGEQQTAATPFVNYLEGLGRQRKSRLNRSETLQHASVPPRHTAPPTLRYVSTDTRPGEQQPASAGSQTQDLPGAASQNHDPRNPRHPGRSTQTYAPRTSAANVQRDKTFVIKNDTPPPPRPPKRLMCSYGSGNSRGRPVYSPEAVRWFLEYWEYLLLSYKRGHIPRLSYGEASRMIYNESVAAGSDMRNKRVFEAYRLGHKEDFDDVELRVLGRPFLEWKKERMLGRKDS</sequence>
<feature type="compositionally biased region" description="Polar residues" evidence="1">
    <location>
        <begin position="130"/>
        <end position="143"/>
    </location>
</feature>